<dbReference type="Pfam" id="PF00772">
    <property type="entry name" value="DnaB"/>
    <property type="match status" value="1"/>
</dbReference>
<dbReference type="GO" id="GO:0005524">
    <property type="term" value="F:ATP binding"/>
    <property type="evidence" value="ECO:0007669"/>
    <property type="project" value="UniProtKB-UniRule"/>
</dbReference>
<keyword evidence="7 13" id="KW-0067">ATP-binding</keyword>
<dbReference type="Gene3D" id="1.10.860.10">
    <property type="entry name" value="DNAb Helicase, Chain A"/>
    <property type="match status" value="1"/>
</dbReference>
<evidence type="ECO:0000256" key="1">
    <source>
        <dbReference type="ARBA" id="ARBA00008428"/>
    </source>
</evidence>
<proteinExistence type="inferred from homology"/>
<dbReference type="Gene3D" id="3.40.50.300">
    <property type="entry name" value="P-loop containing nucleotide triphosphate hydrolases"/>
    <property type="match status" value="1"/>
</dbReference>
<evidence type="ECO:0000256" key="7">
    <source>
        <dbReference type="ARBA" id="ARBA00022840"/>
    </source>
</evidence>
<evidence type="ECO:0000256" key="12">
    <source>
        <dbReference type="NCBIfam" id="TIGR00665"/>
    </source>
</evidence>
<dbReference type="InterPro" id="IPR016136">
    <property type="entry name" value="DNA_helicase_N/primase_C"/>
</dbReference>
<evidence type="ECO:0000256" key="3">
    <source>
        <dbReference type="ARBA" id="ARBA00022705"/>
    </source>
</evidence>
<dbReference type="PATRIC" id="fig|1813736.3.peg.5170"/>
<comment type="function">
    <text evidence="10 13">The main replicative DNA helicase, it participates in initiation and elongation during chromosome replication. Travels ahead of the DNA replisome, separating dsDNA into templates for DNA synthesis. A processive ATP-dependent 5'-3' DNA helicase it has DNA-dependent ATPase activity.</text>
</comment>
<protein>
    <recommendedName>
        <fullName evidence="12 13">Replicative DNA helicase</fullName>
        <ecNumber evidence="12 13">5.6.2.3</ecNumber>
    </recommendedName>
</protein>
<dbReference type="SMART" id="SM00382">
    <property type="entry name" value="AAA"/>
    <property type="match status" value="1"/>
</dbReference>
<gene>
    <name evidence="15" type="primary">dnaC_2</name>
    <name evidence="15" type="ORF">LuPra_04914</name>
</gene>
<evidence type="ECO:0000256" key="2">
    <source>
        <dbReference type="ARBA" id="ARBA00022515"/>
    </source>
</evidence>
<evidence type="ECO:0000259" key="14">
    <source>
        <dbReference type="PROSITE" id="PS51199"/>
    </source>
</evidence>
<dbReference type="InterPro" id="IPR007692">
    <property type="entry name" value="DNA_helicase_DnaB"/>
</dbReference>
<dbReference type="PROSITE" id="PS51199">
    <property type="entry name" value="SF4_HELICASE"/>
    <property type="match status" value="1"/>
</dbReference>
<name>A0A143PU12_LUTPR</name>
<dbReference type="InterPro" id="IPR007694">
    <property type="entry name" value="DNA_helicase_DnaB-like_C"/>
</dbReference>
<comment type="catalytic activity">
    <reaction evidence="11 13">
        <text>ATP + H2O = ADP + phosphate + H(+)</text>
        <dbReference type="Rhea" id="RHEA:13065"/>
        <dbReference type="ChEBI" id="CHEBI:15377"/>
        <dbReference type="ChEBI" id="CHEBI:15378"/>
        <dbReference type="ChEBI" id="CHEBI:30616"/>
        <dbReference type="ChEBI" id="CHEBI:43474"/>
        <dbReference type="ChEBI" id="CHEBI:456216"/>
        <dbReference type="EC" id="5.6.2.3"/>
    </reaction>
</comment>
<evidence type="ECO:0000313" key="16">
    <source>
        <dbReference type="Proteomes" id="UP000076079"/>
    </source>
</evidence>
<dbReference type="GO" id="GO:0006269">
    <property type="term" value="P:DNA replication, synthesis of primer"/>
    <property type="evidence" value="ECO:0007669"/>
    <property type="project" value="UniProtKB-UniRule"/>
</dbReference>
<dbReference type="NCBIfam" id="NF004384">
    <property type="entry name" value="PRK05748.1"/>
    <property type="match status" value="1"/>
</dbReference>
<dbReference type="STRING" id="1855912.LuPra_04914"/>
<sequence>MTARSENGPYRGFESPSPVNGDGLFFVYPTKRDDRSPQAVGCRPSSFMNERTLPHNLDAERSVLGAILLRNDAINAAVEVLQPEDFYRDAHQLLLEHMIQLSERGAAIDLVTLAESLTRADALEKVGGPAYITRLVDGVPRTTNIEHYAQIVKEKATLRRLITEASKIASDAYDADRDASEILDEAERSIFSIADARIGEGFTPLSELVDSALDTVEKLQQFKSLVTGVPTGFYDLDHKTSGMQPSDLVIIAARPSMGKTSFVINLAQNAALEHGKTVGVFSLEMSKEQLFMRMLTSEARVDSQRLRQGMLLERDLPAIAQAAEKLSMAKIFIDDSASIGVLEMRAKARRLKAEHGLDMLVIDYVQLMQGRGRFENRQQELTSISRSLKGLAKELHVPVLILSQLSRAPDARADHRPQLSDLRESGALEQDADVVMFIYREDRYKGPEDQDTGEAEIIISKQRNGPVGTVKLAFISDYTRFENLERGGGGDY</sequence>
<evidence type="ECO:0000256" key="4">
    <source>
        <dbReference type="ARBA" id="ARBA00022741"/>
    </source>
</evidence>
<keyword evidence="4 13" id="KW-0547">Nucleotide-binding</keyword>
<evidence type="ECO:0000256" key="9">
    <source>
        <dbReference type="ARBA" id="ARBA00023235"/>
    </source>
</evidence>
<dbReference type="FunFam" id="1.10.860.10:FF:000001">
    <property type="entry name" value="Replicative DNA helicase"/>
    <property type="match status" value="1"/>
</dbReference>
<keyword evidence="9" id="KW-0413">Isomerase</keyword>
<dbReference type="NCBIfam" id="TIGR00665">
    <property type="entry name" value="DnaB"/>
    <property type="match status" value="1"/>
</dbReference>
<reference evidence="15 16" key="1">
    <citation type="journal article" date="2016" name="Genome Announc.">
        <title>First Complete Genome Sequence of a Subdivision 6 Acidobacterium Strain.</title>
        <authorList>
            <person name="Huang S."/>
            <person name="Vieira S."/>
            <person name="Bunk B."/>
            <person name="Riedel T."/>
            <person name="Sproer C."/>
            <person name="Overmann J."/>
        </authorList>
    </citation>
    <scope>NUCLEOTIDE SEQUENCE [LARGE SCALE GENOMIC DNA]</scope>
    <source>
        <strain evidence="16">DSM 100886 HEG_-6_39</strain>
    </source>
</reference>
<dbReference type="PANTHER" id="PTHR30153:SF2">
    <property type="entry name" value="REPLICATIVE DNA HELICASE"/>
    <property type="match status" value="1"/>
</dbReference>
<organism evidence="15 16">
    <name type="scientific">Luteitalea pratensis</name>
    <dbReference type="NCBI Taxonomy" id="1855912"/>
    <lineage>
        <taxon>Bacteria</taxon>
        <taxon>Pseudomonadati</taxon>
        <taxon>Acidobacteriota</taxon>
        <taxon>Vicinamibacteria</taxon>
        <taxon>Vicinamibacterales</taxon>
        <taxon>Vicinamibacteraceae</taxon>
        <taxon>Luteitalea</taxon>
    </lineage>
</organism>
<comment type="similarity">
    <text evidence="1 13">Belongs to the helicase family. DnaB subfamily.</text>
</comment>
<dbReference type="EMBL" id="CP015136">
    <property type="protein sequence ID" value="AMY11658.1"/>
    <property type="molecule type" value="Genomic_DNA"/>
</dbReference>
<evidence type="ECO:0000256" key="6">
    <source>
        <dbReference type="ARBA" id="ARBA00022806"/>
    </source>
</evidence>
<dbReference type="GO" id="GO:0016887">
    <property type="term" value="F:ATP hydrolysis activity"/>
    <property type="evidence" value="ECO:0007669"/>
    <property type="project" value="RHEA"/>
</dbReference>
<dbReference type="GO" id="GO:1990077">
    <property type="term" value="C:primosome complex"/>
    <property type="evidence" value="ECO:0007669"/>
    <property type="project" value="UniProtKB-UniRule"/>
</dbReference>
<keyword evidence="2 13" id="KW-0639">Primosome</keyword>
<evidence type="ECO:0000313" key="15">
    <source>
        <dbReference type="EMBL" id="AMY11658.1"/>
    </source>
</evidence>
<evidence type="ECO:0000256" key="8">
    <source>
        <dbReference type="ARBA" id="ARBA00023125"/>
    </source>
</evidence>
<dbReference type="InterPro" id="IPR027417">
    <property type="entry name" value="P-loop_NTPase"/>
</dbReference>
<dbReference type="EC" id="5.6.2.3" evidence="12 13"/>
<reference evidence="16" key="2">
    <citation type="submission" date="2016-04" db="EMBL/GenBank/DDBJ databases">
        <title>First Complete Genome Sequence of a Subdivision 6 Acidobacterium.</title>
        <authorList>
            <person name="Huang S."/>
            <person name="Vieira S."/>
            <person name="Bunk B."/>
            <person name="Riedel T."/>
            <person name="Sproeer C."/>
            <person name="Overmann J."/>
        </authorList>
    </citation>
    <scope>NUCLEOTIDE SEQUENCE [LARGE SCALE GENOMIC DNA]</scope>
    <source>
        <strain evidence="16">DSM 100886 HEG_-6_39</strain>
    </source>
</reference>
<accession>A0A143PU12</accession>
<evidence type="ECO:0000256" key="13">
    <source>
        <dbReference type="RuleBase" id="RU362085"/>
    </source>
</evidence>
<dbReference type="InterPro" id="IPR036185">
    <property type="entry name" value="DNA_heli_DnaB-like_N_sf"/>
</dbReference>
<evidence type="ECO:0000256" key="5">
    <source>
        <dbReference type="ARBA" id="ARBA00022801"/>
    </source>
</evidence>
<dbReference type="AlphaFoldDB" id="A0A143PU12"/>
<dbReference type="KEGG" id="abac:LuPra_04914"/>
<dbReference type="SUPFAM" id="SSF52540">
    <property type="entry name" value="P-loop containing nucleoside triphosphate hydrolases"/>
    <property type="match status" value="1"/>
</dbReference>
<keyword evidence="3 13" id="KW-0235">DNA replication</keyword>
<dbReference type="FunFam" id="3.40.50.300:FF:000076">
    <property type="entry name" value="Replicative DNA helicase"/>
    <property type="match status" value="1"/>
</dbReference>
<dbReference type="GO" id="GO:0043139">
    <property type="term" value="F:5'-3' DNA helicase activity"/>
    <property type="evidence" value="ECO:0007669"/>
    <property type="project" value="UniProtKB-EC"/>
</dbReference>
<dbReference type="GO" id="GO:0003677">
    <property type="term" value="F:DNA binding"/>
    <property type="evidence" value="ECO:0007669"/>
    <property type="project" value="UniProtKB-UniRule"/>
</dbReference>
<dbReference type="GO" id="GO:0042802">
    <property type="term" value="F:identical protein binding"/>
    <property type="evidence" value="ECO:0007669"/>
    <property type="project" value="UniProtKB-ARBA"/>
</dbReference>
<keyword evidence="6 13" id="KW-0347">Helicase</keyword>
<dbReference type="SUPFAM" id="SSF48024">
    <property type="entry name" value="N-terminal domain of DnaB helicase"/>
    <property type="match status" value="1"/>
</dbReference>
<feature type="domain" description="SF4 helicase" evidence="14">
    <location>
        <begin position="222"/>
        <end position="488"/>
    </location>
</feature>
<keyword evidence="8 13" id="KW-0238">DNA-binding</keyword>
<dbReference type="Pfam" id="PF03796">
    <property type="entry name" value="DnaB_C"/>
    <property type="match status" value="1"/>
</dbReference>
<evidence type="ECO:0000256" key="10">
    <source>
        <dbReference type="ARBA" id="ARBA00044932"/>
    </source>
</evidence>
<dbReference type="CDD" id="cd00984">
    <property type="entry name" value="DnaB_C"/>
    <property type="match status" value="1"/>
</dbReference>
<dbReference type="PANTHER" id="PTHR30153">
    <property type="entry name" value="REPLICATIVE DNA HELICASE DNAB"/>
    <property type="match status" value="1"/>
</dbReference>
<keyword evidence="5 13" id="KW-0378">Hydrolase</keyword>
<dbReference type="InterPro" id="IPR003593">
    <property type="entry name" value="AAA+_ATPase"/>
</dbReference>
<dbReference type="GO" id="GO:0005829">
    <property type="term" value="C:cytosol"/>
    <property type="evidence" value="ECO:0007669"/>
    <property type="project" value="TreeGrafter"/>
</dbReference>
<evidence type="ECO:0000256" key="11">
    <source>
        <dbReference type="ARBA" id="ARBA00048954"/>
    </source>
</evidence>
<dbReference type="Proteomes" id="UP000076079">
    <property type="component" value="Chromosome"/>
</dbReference>
<dbReference type="InterPro" id="IPR007693">
    <property type="entry name" value="DNA_helicase_DnaB-like_N"/>
</dbReference>
<keyword evidence="16" id="KW-1185">Reference proteome</keyword>